<proteinExistence type="predicted"/>
<dbReference type="EMBL" id="JACOOX010000001">
    <property type="protein sequence ID" value="MBC5661435.1"/>
    <property type="molecule type" value="Genomic_DNA"/>
</dbReference>
<evidence type="ECO:0000313" key="2">
    <source>
        <dbReference type="EMBL" id="MBC5661435.1"/>
    </source>
</evidence>
<feature type="transmembrane region" description="Helical" evidence="1">
    <location>
        <begin position="56"/>
        <end position="77"/>
    </location>
</feature>
<feature type="transmembrane region" description="Helical" evidence="1">
    <location>
        <begin position="139"/>
        <end position="159"/>
    </location>
</feature>
<dbReference type="Proteomes" id="UP000615234">
    <property type="component" value="Unassembled WGS sequence"/>
</dbReference>
<feature type="transmembrane region" description="Helical" evidence="1">
    <location>
        <begin position="189"/>
        <end position="205"/>
    </location>
</feature>
<name>A0A8I0DSZ3_9FIRM</name>
<keyword evidence="1" id="KW-0812">Transmembrane</keyword>
<comment type="caution">
    <text evidence="2">The sequence shown here is derived from an EMBL/GenBank/DDBJ whole genome shotgun (WGS) entry which is preliminary data.</text>
</comment>
<sequence length="206" mass="23214">MLQWKIFMVMALIGHILCGISDGFLTYAPNGKVDLTNFKDYEKSKVAFHGMPLKNLSVAMLLGVCAMTLEIFGYIALCDWMQQYSETYYLIMLIATLVMFINLALHHLFCCLVEWFFVKLNLTEEALHAVWDFFKTTCYTMYLGYLGMLVFAAAFFIAVVTGKTSLPAWACIFNLLPLAIVILPTKLPAKANVIGVIMFAGLLFLI</sequence>
<feature type="transmembrane region" description="Helical" evidence="1">
    <location>
        <begin position="7"/>
        <end position="28"/>
    </location>
</feature>
<feature type="transmembrane region" description="Helical" evidence="1">
    <location>
        <begin position="89"/>
        <end position="117"/>
    </location>
</feature>
<keyword evidence="1" id="KW-0472">Membrane</keyword>
<keyword evidence="1" id="KW-1133">Transmembrane helix</keyword>
<reference evidence="2 3" key="1">
    <citation type="submission" date="2020-08" db="EMBL/GenBank/DDBJ databases">
        <title>Genome public.</title>
        <authorList>
            <person name="Liu C."/>
            <person name="Sun Q."/>
        </authorList>
    </citation>
    <scope>NUCLEOTIDE SEQUENCE [LARGE SCALE GENOMIC DNA]</scope>
    <source>
        <strain evidence="2 3">NSJ-10</strain>
    </source>
</reference>
<keyword evidence="3" id="KW-1185">Reference proteome</keyword>
<evidence type="ECO:0000256" key="1">
    <source>
        <dbReference type="SAM" id="Phobius"/>
    </source>
</evidence>
<dbReference type="RefSeq" id="WP_117784556.1">
    <property type="nucleotide sequence ID" value="NZ_JACOOX010000001.1"/>
</dbReference>
<accession>A0A8I0DSZ3</accession>
<dbReference type="Pfam" id="PF20599">
    <property type="entry name" value="DUF6796"/>
    <property type="match status" value="1"/>
</dbReference>
<dbReference type="AlphaFoldDB" id="A0A8I0DSZ3"/>
<gene>
    <name evidence="2" type="ORF">H8S09_00755</name>
</gene>
<evidence type="ECO:0000313" key="3">
    <source>
        <dbReference type="Proteomes" id="UP000615234"/>
    </source>
</evidence>
<dbReference type="InterPro" id="IPR046475">
    <property type="entry name" value="DUF6796"/>
</dbReference>
<protein>
    <submittedName>
        <fullName evidence="2">Uncharacterized protein</fullName>
    </submittedName>
</protein>
<feature type="transmembrane region" description="Helical" evidence="1">
    <location>
        <begin position="166"/>
        <end position="183"/>
    </location>
</feature>
<organism evidence="2 3">
    <name type="scientific">Coprococcus hominis</name>
    <name type="common">ex Liu et al. 2022</name>
    <dbReference type="NCBI Taxonomy" id="2763039"/>
    <lineage>
        <taxon>Bacteria</taxon>
        <taxon>Bacillati</taxon>
        <taxon>Bacillota</taxon>
        <taxon>Clostridia</taxon>
        <taxon>Lachnospirales</taxon>
        <taxon>Lachnospiraceae</taxon>
        <taxon>Coprococcus</taxon>
    </lineage>
</organism>